<dbReference type="PANTHER" id="PTHR15079">
    <property type="entry name" value="MYD88"/>
    <property type="match status" value="1"/>
</dbReference>
<comment type="caution">
    <text evidence="9">The sequence shown here is derived from an EMBL/GenBank/DDBJ whole genome shotgun (WGS) entry which is preliminary data.</text>
</comment>
<dbReference type="InterPro" id="IPR000157">
    <property type="entry name" value="TIR_dom"/>
</dbReference>
<dbReference type="Proteomes" id="UP001634394">
    <property type="component" value="Unassembled WGS sequence"/>
</dbReference>
<dbReference type="Gene3D" id="1.10.533.10">
    <property type="entry name" value="Death Domain, Fas"/>
    <property type="match status" value="1"/>
</dbReference>
<dbReference type="PANTHER" id="PTHR15079:SF3">
    <property type="entry name" value="MYELOID DIFFERENTIATION PRIMARY RESPONSE PROTEIN MYD88"/>
    <property type="match status" value="1"/>
</dbReference>
<dbReference type="InterPro" id="IPR017281">
    <property type="entry name" value="Myelin_different_resp_MyD88"/>
</dbReference>
<dbReference type="GO" id="GO:0045087">
    <property type="term" value="P:innate immune response"/>
    <property type="evidence" value="ECO:0007669"/>
    <property type="project" value="UniProtKB-KW"/>
</dbReference>
<keyword evidence="4" id="KW-0391">Immunity</keyword>
<dbReference type="SUPFAM" id="SSF52200">
    <property type="entry name" value="Toll/Interleukin receptor TIR domain"/>
    <property type="match status" value="1"/>
</dbReference>
<keyword evidence="10" id="KW-1185">Reference proteome</keyword>
<evidence type="ECO:0000313" key="10">
    <source>
        <dbReference type="Proteomes" id="UP001634394"/>
    </source>
</evidence>
<dbReference type="InterPro" id="IPR034249">
    <property type="entry name" value="MyD88_Death"/>
</dbReference>
<evidence type="ECO:0000259" key="7">
    <source>
        <dbReference type="PROSITE" id="PS50017"/>
    </source>
</evidence>
<name>A0ABD3TJ62_SINWO</name>
<dbReference type="PROSITE" id="PS50104">
    <property type="entry name" value="TIR"/>
    <property type="match status" value="1"/>
</dbReference>
<feature type="compositionally biased region" description="Polar residues" evidence="6">
    <location>
        <begin position="342"/>
        <end position="356"/>
    </location>
</feature>
<organism evidence="9 10">
    <name type="scientific">Sinanodonta woodiana</name>
    <name type="common">Chinese pond mussel</name>
    <name type="synonym">Anodonta woodiana</name>
    <dbReference type="NCBI Taxonomy" id="1069815"/>
    <lineage>
        <taxon>Eukaryota</taxon>
        <taxon>Metazoa</taxon>
        <taxon>Spiralia</taxon>
        <taxon>Lophotrochozoa</taxon>
        <taxon>Mollusca</taxon>
        <taxon>Bivalvia</taxon>
        <taxon>Autobranchia</taxon>
        <taxon>Heteroconchia</taxon>
        <taxon>Palaeoheterodonta</taxon>
        <taxon>Unionida</taxon>
        <taxon>Unionoidea</taxon>
        <taxon>Unionidae</taxon>
        <taxon>Unioninae</taxon>
        <taxon>Sinanodonta</taxon>
    </lineage>
</organism>
<comment type="subcellular location">
    <subcellularLocation>
        <location evidence="1">Cytoplasm</location>
    </subcellularLocation>
</comment>
<proteinExistence type="predicted"/>
<evidence type="ECO:0000256" key="3">
    <source>
        <dbReference type="ARBA" id="ARBA00022588"/>
    </source>
</evidence>
<dbReference type="Pfam" id="PF00531">
    <property type="entry name" value="Death"/>
    <property type="match status" value="1"/>
</dbReference>
<dbReference type="InterPro" id="IPR035897">
    <property type="entry name" value="Toll_tir_struct_dom_sf"/>
</dbReference>
<keyword evidence="5" id="KW-0395">Inflammatory response</keyword>
<dbReference type="PROSITE" id="PS50017">
    <property type="entry name" value="DEATH_DOMAIN"/>
    <property type="match status" value="1"/>
</dbReference>
<protein>
    <submittedName>
        <fullName evidence="9">Uncharacterized protein</fullName>
    </submittedName>
</protein>
<keyword evidence="2" id="KW-0963">Cytoplasm</keyword>
<feature type="domain" description="TIR" evidence="8">
    <location>
        <begin position="172"/>
        <end position="319"/>
    </location>
</feature>
<reference evidence="9 10" key="1">
    <citation type="submission" date="2024-11" db="EMBL/GenBank/DDBJ databases">
        <title>Chromosome-level genome assembly of the freshwater bivalve Anodonta woodiana.</title>
        <authorList>
            <person name="Chen X."/>
        </authorList>
    </citation>
    <scope>NUCLEOTIDE SEQUENCE [LARGE SCALE GENOMIC DNA]</scope>
    <source>
        <strain evidence="9">MN2024</strain>
        <tissue evidence="9">Gills</tissue>
    </source>
</reference>
<feature type="domain" description="Death" evidence="7">
    <location>
        <begin position="50"/>
        <end position="115"/>
    </location>
</feature>
<gene>
    <name evidence="9" type="ORF">ACJMK2_022093</name>
</gene>
<evidence type="ECO:0000256" key="6">
    <source>
        <dbReference type="SAM" id="MobiDB-lite"/>
    </source>
</evidence>
<dbReference type="CDD" id="cd08312">
    <property type="entry name" value="Death_MyD88"/>
    <property type="match status" value="1"/>
</dbReference>
<keyword evidence="3" id="KW-0399">Innate immunity</keyword>
<feature type="region of interest" description="Disordered" evidence="6">
    <location>
        <begin position="342"/>
        <end position="405"/>
    </location>
</feature>
<evidence type="ECO:0000256" key="1">
    <source>
        <dbReference type="ARBA" id="ARBA00004496"/>
    </source>
</evidence>
<feature type="region of interest" description="Disordered" evidence="6">
    <location>
        <begin position="302"/>
        <end position="325"/>
    </location>
</feature>
<dbReference type="FunFam" id="1.10.533.10:FF:000029">
    <property type="entry name" value="Myeloid differentiation primary response protein MyD88"/>
    <property type="match status" value="1"/>
</dbReference>
<dbReference type="AlphaFoldDB" id="A0ABD3TJ62"/>
<evidence type="ECO:0000313" key="9">
    <source>
        <dbReference type="EMBL" id="KAL3836671.1"/>
    </source>
</evidence>
<evidence type="ECO:0000259" key="8">
    <source>
        <dbReference type="PROSITE" id="PS50104"/>
    </source>
</evidence>
<evidence type="ECO:0000256" key="2">
    <source>
        <dbReference type="ARBA" id="ARBA00022490"/>
    </source>
</evidence>
<dbReference type="Gene3D" id="3.40.50.10140">
    <property type="entry name" value="Toll/interleukin-1 receptor homology (TIR) domain"/>
    <property type="match status" value="2"/>
</dbReference>
<dbReference type="GO" id="GO:0005737">
    <property type="term" value="C:cytoplasm"/>
    <property type="evidence" value="ECO:0007669"/>
    <property type="project" value="UniProtKB-SubCell"/>
</dbReference>
<accession>A0ABD3TJ62</accession>
<evidence type="ECO:0000256" key="5">
    <source>
        <dbReference type="ARBA" id="ARBA00023198"/>
    </source>
</evidence>
<dbReference type="SUPFAM" id="SSF47986">
    <property type="entry name" value="DEATH domain"/>
    <property type="match status" value="1"/>
</dbReference>
<dbReference type="EMBL" id="JBJQND010000018">
    <property type="protein sequence ID" value="KAL3836671.1"/>
    <property type="molecule type" value="Genomic_DNA"/>
</dbReference>
<dbReference type="InterPro" id="IPR011029">
    <property type="entry name" value="DEATH-like_dom_sf"/>
</dbReference>
<dbReference type="InterPro" id="IPR000488">
    <property type="entry name" value="Death_dom"/>
</dbReference>
<sequence length="405" mass="45461">MAASSIDFSDLADKYKLVPLDALRVSARRKLGLYLNLEGSFNEDVGLVTDYNGLAELVGFSYLEIKNFERQKNPTDELLEVWTTRPELNPTVGNLWKYLLELGRVDILSDCESLIYKDCENYLLFKNKFNDQSCPIQEQIVTQSTDSEPSTDHYIDETAIMTIDDVATNTRTVYDAFVCYNPEGADLEFVKSMISILEGSEHGLKLFVPWRDDLPGASQNTICAKLIESRSKKLVPILIERCNVPQILRFVTLCDYTKQDLLEWFWKRLAQALKAPLDPESCQFDRPQDLFSLNFDVSHSKPSSLWSQSSSISSLSPISSTDNSSVSDISMDYLSPEIRSYSARSSPNISPTQQRRTSSERDYPGTPPCQPKSLGSKVKGSKGGFFRNLISRSASPSKPGKTSDA</sequence>
<evidence type="ECO:0000256" key="4">
    <source>
        <dbReference type="ARBA" id="ARBA00022859"/>
    </source>
</evidence>